<evidence type="ECO:0000256" key="3">
    <source>
        <dbReference type="ARBA" id="ARBA00022714"/>
    </source>
</evidence>
<accession>C9Y8S6</accession>
<evidence type="ECO:0000313" key="10">
    <source>
        <dbReference type="EMBL" id="CBA28035.1"/>
    </source>
</evidence>
<evidence type="ECO:0000256" key="5">
    <source>
        <dbReference type="ARBA" id="ARBA00022982"/>
    </source>
</evidence>
<dbReference type="SUPFAM" id="SSF54292">
    <property type="entry name" value="2Fe-2S ferredoxin-like"/>
    <property type="match status" value="1"/>
</dbReference>
<proteinExistence type="inferred from homology"/>
<keyword evidence="4" id="KW-0479">Metal-binding</keyword>
<dbReference type="AlphaFoldDB" id="C9Y8S6"/>
<dbReference type="GO" id="GO:0046872">
    <property type="term" value="F:metal ion binding"/>
    <property type="evidence" value="ECO:0007669"/>
    <property type="project" value="UniProtKB-KW"/>
</dbReference>
<evidence type="ECO:0000256" key="7">
    <source>
        <dbReference type="ARBA" id="ARBA00023014"/>
    </source>
</evidence>
<evidence type="ECO:0000256" key="6">
    <source>
        <dbReference type="ARBA" id="ARBA00023004"/>
    </source>
</evidence>
<dbReference type="PANTHER" id="PTHR43112:SF3">
    <property type="entry name" value="FERREDOXIN-2, CHLOROPLASTIC"/>
    <property type="match status" value="1"/>
</dbReference>
<evidence type="ECO:0000259" key="9">
    <source>
        <dbReference type="PROSITE" id="PS51085"/>
    </source>
</evidence>
<evidence type="ECO:0000256" key="4">
    <source>
        <dbReference type="ARBA" id="ARBA00022723"/>
    </source>
</evidence>
<organism evidence="10">
    <name type="scientific">Curvibacter symbiont subsp. Hydra magnipapillata</name>
    <dbReference type="NCBI Taxonomy" id="667019"/>
    <lineage>
        <taxon>Bacteria</taxon>
        <taxon>Pseudomonadati</taxon>
        <taxon>Pseudomonadota</taxon>
        <taxon>Betaproteobacteria</taxon>
        <taxon>Burkholderiales</taxon>
        <taxon>Comamonadaceae</taxon>
        <taxon>Curvibacter</taxon>
    </lineage>
</organism>
<dbReference type="InterPro" id="IPR036010">
    <property type="entry name" value="2Fe-2S_ferredoxin-like_sf"/>
</dbReference>
<dbReference type="CDD" id="cd00207">
    <property type="entry name" value="fer2"/>
    <property type="match status" value="1"/>
</dbReference>
<gene>
    <name evidence="10" type="primary">petF2</name>
    <name evidence="10" type="ORF">Csp_A05270</name>
</gene>
<dbReference type="EMBL" id="FN543104">
    <property type="protein sequence ID" value="CBA28035.1"/>
    <property type="molecule type" value="Genomic_DNA"/>
</dbReference>
<dbReference type="InterPro" id="IPR001041">
    <property type="entry name" value="2Fe-2S_ferredoxin-type"/>
</dbReference>
<dbReference type="InterPro" id="IPR012675">
    <property type="entry name" value="Beta-grasp_dom_sf"/>
</dbReference>
<keyword evidence="10" id="KW-0560">Oxidoreductase</keyword>
<keyword evidence="5" id="KW-0249">Electron transport</keyword>
<dbReference type="GO" id="GO:0051537">
    <property type="term" value="F:2 iron, 2 sulfur cluster binding"/>
    <property type="evidence" value="ECO:0007669"/>
    <property type="project" value="UniProtKB-KW"/>
</dbReference>
<sequence length="105" mass="11267">MTTPKSQVTPTASHQVSVLPDGLNFVTDGVASVLESGLLGGVELPSSCRNGTCRECMCRLVSGNVRYRIDWPGLSADEKAEGWFLPCVALAQSDLQIEQPFAQAR</sequence>
<comment type="similarity">
    <text evidence="1">Belongs to the 2Fe2S plant-type ferredoxin family.</text>
</comment>
<feature type="domain" description="2Fe-2S ferredoxin-type" evidence="9">
    <location>
        <begin position="14"/>
        <end position="103"/>
    </location>
</feature>
<name>C9Y8S6_CURXX</name>
<evidence type="ECO:0000256" key="8">
    <source>
        <dbReference type="ARBA" id="ARBA00034078"/>
    </source>
</evidence>
<evidence type="ECO:0000256" key="1">
    <source>
        <dbReference type="ARBA" id="ARBA00007874"/>
    </source>
</evidence>
<keyword evidence="3" id="KW-0001">2Fe-2S</keyword>
<comment type="cofactor">
    <cofactor evidence="8">
        <name>[2Fe-2S] cluster</name>
        <dbReference type="ChEBI" id="CHEBI:190135"/>
    </cofactor>
</comment>
<dbReference type="GO" id="GO:0008860">
    <property type="term" value="F:ferredoxin-NAD+ reductase activity"/>
    <property type="evidence" value="ECO:0007669"/>
    <property type="project" value="UniProtKB-EC"/>
</dbReference>
<dbReference type="PANTHER" id="PTHR43112">
    <property type="entry name" value="FERREDOXIN"/>
    <property type="match status" value="1"/>
</dbReference>
<keyword evidence="7" id="KW-0411">Iron-sulfur</keyword>
<evidence type="ECO:0000256" key="2">
    <source>
        <dbReference type="ARBA" id="ARBA00022448"/>
    </source>
</evidence>
<dbReference type="PROSITE" id="PS51085">
    <property type="entry name" value="2FE2S_FER_2"/>
    <property type="match status" value="1"/>
</dbReference>
<keyword evidence="6" id="KW-0408">Iron</keyword>
<protein>
    <submittedName>
        <fullName evidence="10">Ferredoxin-2</fullName>
        <ecNumber evidence="10">1.18.1.3</ecNumber>
    </submittedName>
</protein>
<dbReference type="Pfam" id="PF00111">
    <property type="entry name" value="Fer2"/>
    <property type="match status" value="1"/>
</dbReference>
<dbReference type="EC" id="1.18.1.3" evidence="10"/>
<dbReference type="Gene3D" id="3.10.20.30">
    <property type="match status" value="1"/>
</dbReference>
<reference evidence="10" key="1">
    <citation type="journal article" date="2010" name="Nature">
        <title>The dynamic genome of Hydra.</title>
        <authorList>
            <person name="Chapman J.A."/>
            <person name="Kirkness E.F."/>
            <person name="Simakov O."/>
            <person name="Hampson S.E."/>
            <person name="Mitros T."/>
            <person name="Weinmaier T."/>
            <person name="Rattei T."/>
            <person name="Balasubramanian P.G."/>
            <person name="Borman J."/>
            <person name="Busam D."/>
            <person name="Disbennett K."/>
            <person name="Pfannkoch C."/>
            <person name="Sumin N."/>
            <person name="Sutton G."/>
            <person name="Viswanathan L."/>
            <person name="Walenz B."/>
            <person name="Goodstein D.M."/>
            <person name="Hellsten U."/>
            <person name="Kawashima T."/>
            <person name="Prochnik S.E."/>
            <person name="Putnam N.H."/>
            <person name="Shu S."/>
            <person name="Blumberg B."/>
            <person name="Dana C.E."/>
            <person name="Gee L."/>
            <person name="Kibler D.F."/>
            <person name="Law L."/>
            <person name="Lindgens D."/>
            <person name="Martinez D.E."/>
            <person name="Peng J."/>
            <person name="Wigge P.A."/>
            <person name="Bertulat B."/>
            <person name="Guder C."/>
            <person name="Nakamura Y."/>
            <person name="Ozbek S."/>
            <person name="Watanabe H."/>
            <person name="Khalturin K."/>
            <person name="Hemmrich G."/>
            <person name="Franke A."/>
            <person name="Augustin R."/>
            <person name="Fraune S."/>
            <person name="Hayakawa E."/>
            <person name="Hayakawa S."/>
            <person name="Hirose M."/>
            <person name="Hwang J."/>
            <person name="Ikeo K."/>
            <person name="Nishimiya-Fujisawa C."/>
            <person name="Ogura A."/>
            <person name="Takahashi T."/>
            <person name="Steinmetz P.R."/>
            <person name="Zhang X."/>
            <person name="Aufschnaiter R."/>
            <person name="Eder M.K."/>
            <person name="Gorny A.K."/>
            <person name="Salvenmoser W."/>
            <person name="Heimberg A.M."/>
            <person name="Wheeler B.M."/>
            <person name="Peterson K.J."/>
            <person name="Boettger A."/>
            <person name="Tischler P."/>
            <person name="Wolf A."/>
            <person name="Gojobori T."/>
            <person name="Remington K.A."/>
            <person name="Strausberg R.L."/>
            <person name="Venter J."/>
            <person name="Technau U."/>
            <person name="Hobmayer B."/>
            <person name="Bosch T.C."/>
            <person name="Holstein T.W."/>
            <person name="Fujisawa T."/>
            <person name="Bode H.R."/>
            <person name="David C.N."/>
            <person name="Rokhsar D.S."/>
            <person name="Steele R.E."/>
        </authorList>
    </citation>
    <scope>NUCLEOTIDE SEQUENCE</scope>
</reference>
<keyword evidence="2" id="KW-0813">Transport</keyword>